<dbReference type="PANTHER" id="PTHR42686:SF1">
    <property type="entry name" value="GH17980P-RELATED"/>
    <property type="match status" value="1"/>
</dbReference>
<keyword evidence="3" id="KW-1185">Reference proteome</keyword>
<feature type="domain" description="NADP-dependent oxidoreductase" evidence="1">
    <location>
        <begin position="25"/>
        <end position="343"/>
    </location>
</feature>
<dbReference type="Proteomes" id="UP000246132">
    <property type="component" value="Unassembled WGS sequence"/>
</dbReference>
<dbReference type="GO" id="GO:0005829">
    <property type="term" value="C:cytosol"/>
    <property type="evidence" value="ECO:0007669"/>
    <property type="project" value="TreeGrafter"/>
</dbReference>
<dbReference type="EMBL" id="QFWV02000008">
    <property type="protein sequence ID" value="RKF05915.1"/>
    <property type="molecule type" value="Genomic_DNA"/>
</dbReference>
<evidence type="ECO:0000313" key="3">
    <source>
        <dbReference type="Proteomes" id="UP000246132"/>
    </source>
</evidence>
<dbReference type="InterPro" id="IPR023210">
    <property type="entry name" value="NADP_OxRdtase_dom"/>
</dbReference>
<evidence type="ECO:0000259" key="1">
    <source>
        <dbReference type="Pfam" id="PF00248"/>
    </source>
</evidence>
<dbReference type="OrthoDB" id="9768851at2"/>
<gene>
    <name evidence="2" type="ORF">DEM25_015250</name>
</gene>
<dbReference type="GO" id="GO:0016491">
    <property type="term" value="F:oxidoreductase activity"/>
    <property type="evidence" value="ECO:0007669"/>
    <property type="project" value="InterPro"/>
</dbReference>
<dbReference type="RefSeq" id="WP_109767445.1">
    <property type="nucleotide sequence ID" value="NZ_QFWV02000008.1"/>
</dbReference>
<comment type="caution">
    <text evidence="2">The sequence shown here is derived from an EMBL/GenBank/DDBJ whole genome shotgun (WGS) entry which is preliminary data.</text>
</comment>
<name>A0A3A8A6V6_9HYPH</name>
<proteinExistence type="predicted"/>
<dbReference type="InterPro" id="IPR036812">
    <property type="entry name" value="NAD(P)_OxRdtase_dom_sf"/>
</dbReference>
<evidence type="ECO:0000313" key="2">
    <source>
        <dbReference type="EMBL" id="RKF05915.1"/>
    </source>
</evidence>
<dbReference type="AlphaFoldDB" id="A0A3A8A6V6"/>
<organism evidence="2 3">
    <name type="scientific">Oceaniradius stylonematis</name>
    <dbReference type="NCBI Taxonomy" id="2184161"/>
    <lineage>
        <taxon>Bacteria</taxon>
        <taxon>Pseudomonadati</taxon>
        <taxon>Pseudomonadota</taxon>
        <taxon>Alphaproteobacteria</taxon>
        <taxon>Hyphomicrobiales</taxon>
        <taxon>Ahrensiaceae</taxon>
        <taxon>Oceaniradius</taxon>
    </lineage>
</organism>
<dbReference type="PANTHER" id="PTHR42686">
    <property type="entry name" value="GH17980P-RELATED"/>
    <property type="match status" value="1"/>
</dbReference>
<dbReference type="InterPro" id="IPR020471">
    <property type="entry name" value="AKR"/>
</dbReference>
<accession>A0A3A8A6V6</accession>
<dbReference type="SUPFAM" id="SSF51430">
    <property type="entry name" value="NAD(P)-linked oxidoreductase"/>
    <property type="match status" value="1"/>
</dbReference>
<reference evidence="2 3" key="1">
    <citation type="journal article" date="2018" name="Int. J. Syst. Bacteriol.">
        <title>Oceaniradius stylonemae gen. nov., sp. nov., isolated from a red alga, Stylonema cornu-cervi.</title>
        <authorList>
            <person name="Jeong S."/>
        </authorList>
    </citation>
    <scope>NUCLEOTIDE SEQUENCE [LARGE SCALE GENOMIC DNA]</scope>
    <source>
        <strain evidence="2 3">StC1</strain>
    </source>
</reference>
<dbReference type="Gene3D" id="3.20.20.100">
    <property type="entry name" value="NADP-dependent oxidoreductase domain"/>
    <property type="match status" value="1"/>
</dbReference>
<sequence length="344" mass="37136">MTGGTQVKVAQRRAVKRAGLELTALGLGCAAFGGLYRSITASDALAALRTAWQAGIRHFDTAPMYGLGRAEHLLGHFLREGNIAPGEAVISTKVGRLMALPRPGRELPPEPPKNPFDTGWNNGLRFREVFDYSYDGLMRSFDDSQQRLGLPDIDLLFVHDIGRVTHGERHDRTWRDLTGGGFRALRELKAAGLIKGFGLGVNETRAIDEAMNETDIDCCLLAGRYTLLDRSGEALLAKAKSRDVAIVAGGVYNSGILAAGNAGDRKFDYRDAPPEIVGKVDRLAATCARFDVPLGAAALQFPMRNEAVTSVLVGARTAEDVASSVDWFERAIPDALWSELDAAA</sequence>
<dbReference type="Pfam" id="PF00248">
    <property type="entry name" value="Aldo_ket_red"/>
    <property type="match status" value="1"/>
</dbReference>
<protein>
    <submittedName>
        <fullName evidence="2">Aldo/keto reductase</fullName>
    </submittedName>
</protein>